<comment type="similarity">
    <text evidence="1">Belongs to the AAA ATPase family.</text>
</comment>
<protein>
    <submittedName>
        <fullName evidence="5">AAA family ATPase</fullName>
    </submittedName>
</protein>
<feature type="domain" description="AAA+ ATPase" evidence="4">
    <location>
        <begin position="257"/>
        <end position="383"/>
    </location>
</feature>
<sequence length="723" mass="82665">MAYYPTSIEHILAELERIDLLIRVQIWRMQHIQTGDNELQGLLISEQEIEQLLTKPIGLPRWANVPTPLSSIEVQTALKRMTANIAQCQTESIQKSIKLRLHELVCHFQLTPIDRDTLLICLAPELDSGYERLYAYLQDDVRKKRPSVDLVLNLLCADFKSKLTTRQNFLSTAPLLKHQLLHLFDDSSQQQVPLLSKYLKLDERVVNYLLGSDELDTRLLPYAKCTWPQTKLEDLLLPLEIKERLGLLAQEKQVIKTGLIFYFQGTYGVGKHTTAEAFCQELGIGLLTVELERLLQAEAEEFETIMALACREAVLQSAAIYWEDFDRLLTDGKATWRLALLRQVQEMHLLTFLAGDTTWEPSNVQSELTFLRVEFLLPTAAQRVELWAKFVGEDIASLPDLANKFRFSGGQIRDAAATARNLACWRYPTQGQVTINNLYAACRLQSNRQLSAMARKITPRYKWSDIILPDQQEGIIQELCNYVKYRSRVYDEWGFEKKLSLGKGLNILFAGPPGTGKTMAAEVVAGELELDLYKIDLSAVVSKYIGETEKHLSRIFQEAETSNAILFFDEADALFGKRTEVSDAHDRYANLEVSYLLQRMEEYDGVVILATNFRKNMDEAFVRRLHFSIDFPLPDEKHRRRIWQKLWPEATPRSADLDLDFMARRFEIAGGNIRNIALAAAFLAADEGGEVKMSHLVRATRREYQKMGKVLMNGEFGEYAGQL</sequence>
<dbReference type="InterPro" id="IPR027417">
    <property type="entry name" value="P-loop_NTPase"/>
</dbReference>
<evidence type="ECO:0000256" key="1">
    <source>
        <dbReference type="ARBA" id="ARBA00006914"/>
    </source>
</evidence>
<dbReference type="EMBL" id="JAHHHW010000132">
    <property type="protein sequence ID" value="MBW4434469.1"/>
    <property type="molecule type" value="Genomic_DNA"/>
</dbReference>
<dbReference type="GO" id="GO:0005524">
    <property type="term" value="F:ATP binding"/>
    <property type="evidence" value="ECO:0007669"/>
    <property type="project" value="UniProtKB-KW"/>
</dbReference>
<accession>A0A9E3HCX7</accession>
<feature type="domain" description="AAA+ ATPase" evidence="4">
    <location>
        <begin position="503"/>
        <end position="635"/>
    </location>
</feature>
<dbReference type="Pfam" id="PF00004">
    <property type="entry name" value="AAA"/>
    <property type="match status" value="1"/>
</dbReference>
<gene>
    <name evidence="5" type="ORF">KME28_22820</name>
</gene>
<dbReference type="GO" id="GO:0016887">
    <property type="term" value="F:ATP hydrolysis activity"/>
    <property type="evidence" value="ECO:0007669"/>
    <property type="project" value="InterPro"/>
</dbReference>
<dbReference type="Gene3D" id="3.40.50.300">
    <property type="entry name" value="P-loop containing nucleotide triphosphate hydrolases"/>
    <property type="match status" value="2"/>
</dbReference>
<dbReference type="InterPro" id="IPR050221">
    <property type="entry name" value="26S_Proteasome_ATPase"/>
</dbReference>
<keyword evidence="2" id="KW-0547">Nucleotide-binding</keyword>
<dbReference type="CDD" id="cd19481">
    <property type="entry name" value="RecA-like_protease"/>
    <property type="match status" value="1"/>
</dbReference>
<evidence type="ECO:0000256" key="2">
    <source>
        <dbReference type="ARBA" id="ARBA00022741"/>
    </source>
</evidence>
<evidence type="ECO:0000313" key="5">
    <source>
        <dbReference type="EMBL" id="MBW4434469.1"/>
    </source>
</evidence>
<dbReference type="Pfam" id="PF22977">
    <property type="entry name" value="WHD"/>
    <property type="match status" value="1"/>
</dbReference>
<dbReference type="SMART" id="SM00382">
    <property type="entry name" value="AAA"/>
    <property type="match status" value="2"/>
</dbReference>
<dbReference type="InterPro" id="IPR003959">
    <property type="entry name" value="ATPase_AAA_core"/>
</dbReference>
<reference evidence="5" key="2">
    <citation type="journal article" date="2022" name="Microbiol. Resour. Announc.">
        <title>Metagenome Sequencing to Explore Phylogenomics of Terrestrial Cyanobacteria.</title>
        <authorList>
            <person name="Ward R.D."/>
            <person name="Stajich J.E."/>
            <person name="Johansen J.R."/>
            <person name="Huntemann M."/>
            <person name="Clum A."/>
            <person name="Foster B."/>
            <person name="Foster B."/>
            <person name="Roux S."/>
            <person name="Palaniappan K."/>
            <person name="Varghese N."/>
            <person name="Mukherjee S."/>
            <person name="Reddy T.B.K."/>
            <person name="Daum C."/>
            <person name="Copeland A."/>
            <person name="Chen I.A."/>
            <person name="Ivanova N.N."/>
            <person name="Kyrpides N.C."/>
            <person name="Shapiro N."/>
            <person name="Eloe-Fadrosh E.A."/>
            <person name="Pietrasiak N."/>
        </authorList>
    </citation>
    <scope>NUCLEOTIDE SEQUENCE</scope>
    <source>
        <strain evidence="5">HA4357-MV3</strain>
    </source>
</reference>
<dbReference type="AlphaFoldDB" id="A0A9E3HCX7"/>
<comment type="caution">
    <text evidence="5">The sequence shown here is derived from an EMBL/GenBank/DDBJ whole genome shotgun (WGS) entry which is preliminary data.</text>
</comment>
<evidence type="ECO:0000313" key="6">
    <source>
        <dbReference type="Proteomes" id="UP000813215"/>
    </source>
</evidence>
<name>A0A9E3HCX7_9NOST</name>
<keyword evidence="3" id="KW-0067">ATP-binding</keyword>
<dbReference type="InterPro" id="IPR003593">
    <property type="entry name" value="AAA+_ATPase"/>
</dbReference>
<reference evidence="5" key="1">
    <citation type="submission" date="2021-05" db="EMBL/GenBank/DDBJ databases">
        <authorList>
            <person name="Pietrasiak N."/>
            <person name="Ward R."/>
            <person name="Stajich J.E."/>
            <person name="Kurbessoian T."/>
        </authorList>
    </citation>
    <scope>NUCLEOTIDE SEQUENCE</scope>
    <source>
        <strain evidence="5">HA4357-MV3</strain>
    </source>
</reference>
<dbReference type="Proteomes" id="UP000813215">
    <property type="component" value="Unassembled WGS sequence"/>
</dbReference>
<dbReference type="SUPFAM" id="SSF52540">
    <property type="entry name" value="P-loop containing nucleoside triphosphate hydrolases"/>
    <property type="match status" value="2"/>
</dbReference>
<organism evidence="5 6">
    <name type="scientific">Pelatocladus maniniholoensis HA4357-MV3</name>
    <dbReference type="NCBI Taxonomy" id="1117104"/>
    <lineage>
        <taxon>Bacteria</taxon>
        <taxon>Bacillati</taxon>
        <taxon>Cyanobacteriota</taxon>
        <taxon>Cyanophyceae</taxon>
        <taxon>Nostocales</taxon>
        <taxon>Nostocaceae</taxon>
        <taxon>Pelatocladus</taxon>
    </lineage>
</organism>
<proteinExistence type="inferred from homology"/>
<dbReference type="PANTHER" id="PTHR23073">
    <property type="entry name" value="26S PROTEASOME REGULATORY SUBUNIT"/>
    <property type="match status" value="1"/>
</dbReference>
<evidence type="ECO:0000256" key="3">
    <source>
        <dbReference type="ARBA" id="ARBA00022840"/>
    </source>
</evidence>
<dbReference type="InterPro" id="IPR054472">
    <property type="entry name" value="WHD"/>
</dbReference>
<evidence type="ECO:0000259" key="4">
    <source>
        <dbReference type="SMART" id="SM00382"/>
    </source>
</evidence>